<gene>
    <name evidence="1" type="ORF">EGO53_01960</name>
    <name evidence="2" type="ORF">EGO53_26920</name>
</gene>
<reference evidence="2 3" key="1">
    <citation type="submission" date="2018-11" db="EMBL/GenBank/DDBJ databases">
        <title>The first complete genome of Serratia liquefaciens isolated from metalophyte plant revel distinctness adaptive mechanisms in an extreme habitat.</title>
        <authorList>
            <person name="Caneschi W.L."/>
            <person name="Sanchez A.B."/>
            <person name="Felestrino E.B."/>
            <person name="Assis R.A.B."/>
            <person name="Lemes C.G.C."/>
            <person name="Cordeiro I.F."/>
            <person name="Fonseca N.P."/>
            <person name="Villa M."/>
            <person name="Vieira I.T."/>
            <person name="Moraes L.A."/>
            <person name="Kamino L.H.Y."/>
            <person name="do Carmo F."/>
            <person name="Garcia C.M."/>
            <person name="Almeida N.F."/>
            <person name="Silva R.S."/>
            <person name="Ferro J.A."/>
            <person name="Ferro M.I.T."/>
            <person name="Varani A.M."/>
            <person name="Ferreira R.M."/>
            <person name="dos Santos V.L."/>
            <person name="Silva U.C."/>
            <person name="Setubal J.C."/>
            <person name="Moreira L.M."/>
        </authorList>
    </citation>
    <scope>NUCLEOTIDE SEQUENCE [LARGE SCALE GENOMIC DNA]</scope>
    <source>
        <strain evidence="2 3">FG3</strain>
    </source>
</reference>
<dbReference type="EMBL" id="CP033893">
    <property type="protein sequence ID" value="QDL30630.1"/>
    <property type="molecule type" value="Genomic_DNA"/>
</dbReference>
<dbReference type="RefSeq" id="WP_142814554.1">
    <property type="nucleotide sequence ID" value="NZ_CP033893.1"/>
</dbReference>
<proteinExistence type="predicted"/>
<organism evidence="2 3">
    <name type="scientific">Serratia liquefaciens</name>
    <dbReference type="NCBI Taxonomy" id="614"/>
    <lineage>
        <taxon>Bacteria</taxon>
        <taxon>Pseudomonadati</taxon>
        <taxon>Pseudomonadota</taxon>
        <taxon>Gammaproteobacteria</taxon>
        <taxon>Enterobacterales</taxon>
        <taxon>Yersiniaceae</taxon>
        <taxon>Serratia</taxon>
    </lineage>
</organism>
<name>A0A515D439_SERLI</name>
<sequence>MNRAAGLGLTVLVAAFWLGWLANGWHRDSVQLAVERAASQAGEQSRQAAQAVASASARQLEEKLDAIRNAPPKEIRTEVVKPVFTRVCLSDDFIRMYNDAADRAERALSGKSAGEVPGNATAP</sequence>
<accession>A0A515D439</accession>
<evidence type="ECO:0000313" key="2">
    <source>
        <dbReference type="EMBL" id="QDL35179.1"/>
    </source>
</evidence>
<evidence type="ECO:0000313" key="1">
    <source>
        <dbReference type="EMBL" id="QDL30630.1"/>
    </source>
</evidence>
<protein>
    <submittedName>
        <fullName evidence="2">Uncharacterized protein</fullName>
    </submittedName>
</protein>
<evidence type="ECO:0000313" key="3">
    <source>
        <dbReference type="Proteomes" id="UP000317572"/>
    </source>
</evidence>
<dbReference type="Proteomes" id="UP000317572">
    <property type="component" value="Chromosome"/>
</dbReference>
<dbReference type="EMBL" id="CP033893">
    <property type="protein sequence ID" value="QDL35179.1"/>
    <property type="molecule type" value="Genomic_DNA"/>
</dbReference>
<dbReference type="AlphaFoldDB" id="A0A515D439"/>